<feature type="non-terminal residue" evidence="1">
    <location>
        <position position="416"/>
    </location>
</feature>
<dbReference type="Proteomes" id="UP001152795">
    <property type="component" value="Unassembled WGS sequence"/>
</dbReference>
<organism evidence="1 2">
    <name type="scientific">Paramuricea clavata</name>
    <name type="common">Red gorgonian</name>
    <name type="synonym">Violescent sea-whip</name>
    <dbReference type="NCBI Taxonomy" id="317549"/>
    <lineage>
        <taxon>Eukaryota</taxon>
        <taxon>Metazoa</taxon>
        <taxon>Cnidaria</taxon>
        <taxon>Anthozoa</taxon>
        <taxon>Octocorallia</taxon>
        <taxon>Malacalcyonacea</taxon>
        <taxon>Plexauridae</taxon>
        <taxon>Paramuricea</taxon>
    </lineage>
</organism>
<dbReference type="EMBL" id="CACRXK020030205">
    <property type="protein sequence ID" value="CAB4042478.1"/>
    <property type="molecule type" value="Genomic_DNA"/>
</dbReference>
<proteinExistence type="predicted"/>
<gene>
    <name evidence="1" type="ORF">PACLA_8A088722</name>
</gene>
<protein>
    <submittedName>
        <fullName evidence="1">Uncharacterized protein</fullName>
    </submittedName>
</protein>
<accession>A0A6S7KF03</accession>
<sequence>RATVQFNRLRDGGLTDEKLREIIVGDMDDIKSKLECLSLKDLDSSYSFLKKGVELLNLALNKTNKDCKASDDPADGTLNAALLLPQAIQRLKISSEERFMAAKDCFKASRETATHAFNNKSLSIKDRIMAAKLRVAARILESGFEDPESATTACKTAFKELHVFLDGGMKSKINKEERLENIMSVLFVNHILFDFASKYSSEYPNIFTWPGIKLTDPSDRKFHPILHAHEILTKTSSSEEFVQQLNRIVAYKEGLFNCSYRFALNSRNGIILFAGDMDMIIHSREEPLDVMFSEPLETKFAEHEQKALAVDMNDNVYVVRWVMKCSTNGYFMLYVFYETYLTKHVSILDFLGLADAGDSIFLNIAVDKNKNIFMIKTYDNQVYVSDSGGQLKYKFERDGNELRSLSISNTNDVIIP</sequence>
<dbReference type="OrthoDB" id="10426739at2759"/>
<keyword evidence="2" id="KW-1185">Reference proteome</keyword>
<comment type="caution">
    <text evidence="1">The sequence shown here is derived from an EMBL/GenBank/DDBJ whole genome shotgun (WGS) entry which is preliminary data.</text>
</comment>
<dbReference type="AlphaFoldDB" id="A0A6S7KF03"/>
<evidence type="ECO:0000313" key="2">
    <source>
        <dbReference type="Proteomes" id="UP001152795"/>
    </source>
</evidence>
<reference evidence="1" key="1">
    <citation type="submission" date="2020-04" db="EMBL/GenBank/DDBJ databases">
        <authorList>
            <person name="Alioto T."/>
            <person name="Alioto T."/>
            <person name="Gomez Garrido J."/>
        </authorList>
    </citation>
    <scope>NUCLEOTIDE SEQUENCE</scope>
    <source>
        <strain evidence="1">A484AB</strain>
    </source>
</reference>
<evidence type="ECO:0000313" key="1">
    <source>
        <dbReference type="EMBL" id="CAB4042478.1"/>
    </source>
</evidence>
<name>A0A6S7KF03_PARCT</name>